<dbReference type="SUPFAM" id="SSF57783">
    <property type="entry name" value="Zinc beta-ribbon"/>
    <property type="match status" value="1"/>
</dbReference>
<accession>A0A1H6RQG8</accession>
<dbReference type="GeneID" id="54119018"/>
<evidence type="ECO:0000313" key="1">
    <source>
        <dbReference type="EMBL" id="SEI54777.1"/>
    </source>
</evidence>
<gene>
    <name evidence="1" type="ORF">SAMN04487834_10091</name>
</gene>
<dbReference type="Proteomes" id="UP000183028">
    <property type="component" value="Unassembled WGS sequence"/>
</dbReference>
<dbReference type="RefSeq" id="WP_033161600.1">
    <property type="nucleotide sequence ID" value="NZ_CACVPP010000007.1"/>
</dbReference>
<name>A0A1H6RQG8_9FIRM</name>
<dbReference type="STRING" id="322505.SAMN04487836_1377"/>
<dbReference type="AlphaFoldDB" id="A0A1H6RQG8"/>
<evidence type="ECO:0008006" key="3">
    <source>
        <dbReference type="Google" id="ProtNLM"/>
    </source>
</evidence>
<keyword evidence="2" id="KW-1185">Reference proteome</keyword>
<dbReference type="OrthoDB" id="528683at2"/>
<proteinExistence type="predicted"/>
<dbReference type="EMBL" id="FNYK01000009">
    <property type="protein sequence ID" value="SEI54777.1"/>
    <property type="molecule type" value="Genomic_DNA"/>
</dbReference>
<sequence length="82" mass="9301">MELKDLYETLSSEMKHKIRRCHSFIEALDVLEENDIDFPDDMSAGNFFLENTIICPDCGSVDVVENSDGSYTCQTCGRVFIV</sequence>
<evidence type="ECO:0000313" key="2">
    <source>
        <dbReference type="Proteomes" id="UP000183028"/>
    </source>
</evidence>
<organism evidence="1 2">
    <name type="scientific">Sharpea azabuensis</name>
    <dbReference type="NCBI Taxonomy" id="322505"/>
    <lineage>
        <taxon>Bacteria</taxon>
        <taxon>Bacillati</taxon>
        <taxon>Bacillota</taxon>
        <taxon>Erysipelotrichia</taxon>
        <taxon>Erysipelotrichales</taxon>
        <taxon>Coprobacillaceae</taxon>
        <taxon>Sharpea</taxon>
    </lineage>
</organism>
<reference evidence="2" key="1">
    <citation type="submission" date="2016-10" db="EMBL/GenBank/DDBJ databases">
        <authorList>
            <person name="Varghese N."/>
        </authorList>
    </citation>
    <scope>NUCLEOTIDE SEQUENCE [LARGE SCALE GENOMIC DNA]</scope>
    <source>
        <strain evidence="2">DSM 20406</strain>
    </source>
</reference>
<protein>
    <recommendedName>
        <fullName evidence="3">TFIIB-type domain-containing protein</fullName>
    </recommendedName>
</protein>